<dbReference type="RefSeq" id="WP_213943906.1">
    <property type="nucleotide sequence ID" value="NZ_JAHCMY010000001.1"/>
</dbReference>
<comment type="caution">
    <text evidence="2">The sequence shown here is derived from an EMBL/GenBank/DDBJ whole genome shotgun (WGS) entry which is preliminary data.</text>
</comment>
<dbReference type="Proteomes" id="UP001319104">
    <property type="component" value="Unassembled WGS sequence"/>
</dbReference>
<dbReference type="EMBL" id="JAHCMY010000001">
    <property type="protein sequence ID" value="MBS9523039.1"/>
    <property type="molecule type" value="Genomic_DNA"/>
</dbReference>
<reference evidence="2 3" key="1">
    <citation type="submission" date="2021-05" db="EMBL/GenBank/DDBJ databases">
        <authorList>
            <person name="Zhang Z.D."/>
            <person name="Osman G."/>
        </authorList>
    </citation>
    <scope>NUCLEOTIDE SEQUENCE [LARGE SCALE GENOMIC DNA]</scope>
    <source>
        <strain evidence="2 3">KCTC 32217</strain>
    </source>
</reference>
<evidence type="ECO:0000313" key="3">
    <source>
        <dbReference type="Proteomes" id="UP001319104"/>
    </source>
</evidence>
<name>A0AAP2G0L1_9BACT</name>
<keyword evidence="1" id="KW-1133">Transmembrane helix</keyword>
<feature type="transmembrane region" description="Helical" evidence="1">
    <location>
        <begin position="6"/>
        <end position="25"/>
    </location>
</feature>
<keyword evidence="1" id="KW-0812">Transmembrane</keyword>
<evidence type="ECO:0000313" key="2">
    <source>
        <dbReference type="EMBL" id="MBS9523039.1"/>
    </source>
</evidence>
<gene>
    <name evidence="2" type="ORF">KI659_03320</name>
</gene>
<accession>A0AAP2G0L1</accession>
<protein>
    <submittedName>
        <fullName evidence="2">Uncharacterized protein</fullName>
    </submittedName>
</protein>
<keyword evidence="1" id="KW-0472">Membrane</keyword>
<keyword evidence="3" id="KW-1185">Reference proteome</keyword>
<proteinExistence type="predicted"/>
<sequence>MGILGLAITGFLGFFFVRTIVPTYFMKNKENLHLKFNKSKSNRIHFIVPSLIQDVNGQKFGWITLDSEYNLVAIKEHVGFGSSSGVLMDKTLAEFKKDLSKASFMMSFDATEVSNEFDLDGKMDSPDLVCLKALSAEFARKAGIDTDSFGLAKTLENLFGADAKDFDVTDLGINLLLQAKVVQKFGQMNLIPAKVPVMVN</sequence>
<dbReference type="AlphaFoldDB" id="A0AAP2G0L1"/>
<evidence type="ECO:0000256" key="1">
    <source>
        <dbReference type="SAM" id="Phobius"/>
    </source>
</evidence>
<organism evidence="2 3">
    <name type="scientific">Litoribacter ruber</name>
    <dbReference type="NCBI Taxonomy" id="702568"/>
    <lineage>
        <taxon>Bacteria</taxon>
        <taxon>Pseudomonadati</taxon>
        <taxon>Bacteroidota</taxon>
        <taxon>Cytophagia</taxon>
        <taxon>Cytophagales</taxon>
        <taxon>Cyclobacteriaceae</taxon>
        <taxon>Litoribacter</taxon>
    </lineage>
</organism>